<organism evidence="9 10">
    <name type="scientific">Nitratireductor aestuarii</name>
    <dbReference type="NCBI Taxonomy" id="1735103"/>
    <lineage>
        <taxon>Bacteria</taxon>
        <taxon>Pseudomonadati</taxon>
        <taxon>Pseudomonadota</taxon>
        <taxon>Alphaproteobacteria</taxon>
        <taxon>Hyphomicrobiales</taxon>
        <taxon>Phyllobacteriaceae</taxon>
        <taxon>Nitratireductor</taxon>
    </lineage>
</organism>
<dbReference type="PANTHER" id="PTHR41523">
    <property type="entry name" value="TWO-COMPONENT SYSTEM SENSOR PROTEIN"/>
    <property type="match status" value="1"/>
</dbReference>
<keyword evidence="5" id="KW-0547">Nucleotide-binding</keyword>
<evidence type="ECO:0000256" key="7">
    <source>
        <dbReference type="ARBA" id="ARBA00022840"/>
    </source>
</evidence>
<evidence type="ECO:0000256" key="3">
    <source>
        <dbReference type="ARBA" id="ARBA00022553"/>
    </source>
</evidence>
<dbReference type="Gene3D" id="3.30.450.20">
    <property type="entry name" value="PAS domain"/>
    <property type="match status" value="2"/>
</dbReference>
<dbReference type="Gene3D" id="3.30.565.10">
    <property type="entry name" value="Histidine kinase-like ATPase, C-terminal domain"/>
    <property type="match status" value="1"/>
</dbReference>
<evidence type="ECO:0000256" key="4">
    <source>
        <dbReference type="ARBA" id="ARBA00022679"/>
    </source>
</evidence>
<evidence type="ECO:0000256" key="6">
    <source>
        <dbReference type="ARBA" id="ARBA00022777"/>
    </source>
</evidence>
<dbReference type="PANTHER" id="PTHR41523:SF7">
    <property type="entry name" value="HISTIDINE KINASE"/>
    <property type="match status" value="1"/>
</dbReference>
<dbReference type="InterPro" id="IPR013656">
    <property type="entry name" value="PAS_4"/>
</dbReference>
<comment type="catalytic activity">
    <reaction evidence="1">
        <text>ATP + protein L-histidine = ADP + protein N-phospho-L-histidine.</text>
        <dbReference type="EC" id="2.7.13.3"/>
    </reaction>
</comment>
<evidence type="ECO:0000256" key="5">
    <source>
        <dbReference type="ARBA" id="ARBA00022741"/>
    </source>
</evidence>
<reference evidence="9" key="2">
    <citation type="submission" date="2020-09" db="EMBL/GenBank/DDBJ databases">
        <authorList>
            <person name="Sun Q."/>
            <person name="Zhou Y."/>
        </authorList>
    </citation>
    <scope>NUCLEOTIDE SEQUENCE</scope>
    <source>
        <strain evidence="9">CGMCC 1.15320</strain>
    </source>
</reference>
<dbReference type="GO" id="GO:0004673">
    <property type="term" value="F:protein histidine kinase activity"/>
    <property type="evidence" value="ECO:0007669"/>
    <property type="project" value="UniProtKB-EC"/>
</dbReference>
<evidence type="ECO:0000313" key="10">
    <source>
        <dbReference type="Proteomes" id="UP000636264"/>
    </source>
</evidence>
<keyword evidence="7" id="KW-0067">ATP-binding</keyword>
<dbReference type="GO" id="GO:0005524">
    <property type="term" value="F:ATP binding"/>
    <property type="evidence" value="ECO:0007669"/>
    <property type="project" value="UniProtKB-KW"/>
</dbReference>
<dbReference type="EMBL" id="BMIF01000006">
    <property type="protein sequence ID" value="GGA68825.1"/>
    <property type="molecule type" value="Genomic_DNA"/>
</dbReference>
<dbReference type="AlphaFoldDB" id="A0A916W5R2"/>
<evidence type="ECO:0000256" key="1">
    <source>
        <dbReference type="ARBA" id="ARBA00000085"/>
    </source>
</evidence>
<keyword evidence="6" id="KW-0418">Kinase</keyword>
<evidence type="ECO:0000313" key="9">
    <source>
        <dbReference type="EMBL" id="GGA68825.1"/>
    </source>
</evidence>
<protein>
    <recommendedName>
        <fullName evidence="2">histidine kinase</fullName>
        <ecNumber evidence="2">2.7.13.3</ecNumber>
    </recommendedName>
</protein>
<keyword evidence="4" id="KW-0808">Transferase</keyword>
<dbReference type="EC" id="2.7.13.3" evidence="2"/>
<dbReference type="InterPro" id="IPR036890">
    <property type="entry name" value="HATPase_C_sf"/>
</dbReference>
<evidence type="ECO:0000259" key="8">
    <source>
        <dbReference type="SMART" id="SM00911"/>
    </source>
</evidence>
<reference evidence="9" key="1">
    <citation type="journal article" date="2014" name="Int. J. Syst. Evol. Microbiol.">
        <title>Complete genome sequence of Corynebacterium casei LMG S-19264T (=DSM 44701T), isolated from a smear-ripened cheese.</title>
        <authorList>
            <consortium name="US DOE Joint Genome Institute (JGI-PGF)"/>
            <person name="Walter F."/>
            <person name="Albersmeier A."/>
            <person name="Kalinowski J."/>
            <person name="Ruckert C."/>
        </authorList>
    </citation>
    <scope>NUCLEOTIDE SEQUENCE</scope>
    <source>
        <strain evidence="9">CGMCC 1.15320</strain>
    </source>
</reference>
<proteinExistence type="predicted"/>
<evidence type="ECO:0000256" key="2">
    <source>
        <dbReference type="ARBA" id="ARBA00012438"/>
    </source>
</evidence>
<dbReference type="SUPFAM" id="SSF55874">
    <property type="entry name" value="ATPase domain of HSP90 chaperone/DNA topoisomerase II/histidine kinase"/>
    <property type="match status" value="1"/>
</dbReference>
<sequence length="489" mass="54300">MADTRVLFLEGGGEMGALMRSHDWSATPLGSPDTWPQSLRVTIRLMLNSQHPMFIWWGPELIQFYNDAYRQTMGPAMHPKALGARGRETWEDIWPIIGPQIELVMSGGGATWNVEQLVPINRDGEPENVWWTYGYSPIDLDGEIGGVLVVCNDVTEQHQRTEAYKNETLRIARQFEEAPGFIAMLSGPDHIFQSANAAYRRLVGLRDVVGKSVREAVPEAVDQGFVELLDKVYTTGQPFVGRRTLIRLQPDHDSPPEDHYLDFIYQAVHEPNGTISGIFVEGQDVTEHVLAEQRLELVNRELQHRVKNTLATVQAIATQTLRSVADDEVMKTLTQRIVALSRAHDALIQHNWTSADIVRIVESAIDNFGMRERFTVTGPSLELGPNATLSLAMILHELFTNAIKYGALSAETGWITLCWEIEGKSAGDELVLQWLEEGGPEVVRPEGGGGFGSKLVNMGLDGTGEVLQSYDPSGLRVEMRAPVAALLRS</sequence>
<dbReference type="SUPFAM" id="SSF55785">
    <property type="entry name" value="PYP-like sensor domain (PAS domain)"/>
    <property type="match status" value="2"/>
</dbReference>
<dbReference type="Proteomes" id="UP000636264">
    <property type="component" value="Unassembled WGS sequence"/>
</dbReference>
<keyword evidence="10" id="KW-1185">Reference proteome</keyword>
<dbReference type="InterPro" id="IPR011102">
    <property type="entry name" value="Sig_transdc_His_kinase_HWE"/>
</dbReference>
<feature type="domain" description="Signal transduction histidine kinase HWE region" evidence="8">
    <location>
        <begin position="301"/>
        <end position="380"/>
    </location>
</feature>
<dbReference type="InterPro" id="IPR035965">
    <property type="entry name" value="PAS-like_dom_sf"/>
</dbReference>
<dbReference type="SMART" id="SM00911">
    <property type="entry name" value="HWE_HK"/>
    <property type="match status" value="1"/>
</dbReference>
<name>A0A916W5R2_9HYPH</name>
<comment type="caution">
    <text evidence="9">The sequence shown here is derived from an EMBL/GenBank/DDBJ whole genome shotgun (WGS) entry which is preliminary data.</text>
</comment>
<dbReference type="Pfam" id="PF07536">
    <property type="entry name" value="HWE_HK"/>
    <property type="match status" value="1"/>
</dbReference>
<dbReference type="Pfam" id="PF08448">
    <property type="entry name" value="PAS_4"/>
    <property type="match status" value="2"/>
</dbReference>
<keyword evidence="3" id="KW-0597">Phosphoprotein</keyword>
<accession>A0A916W5R2</accession>
<gene>
    <name evidence="9" type="ORF">GCM10011385_23340</name>
</gene>